<dbReference type="InterPro" id="IPR045779">
    <property type="entry name" value="DUF6205"/>
</dbReference>
<dbReference type="Proteomes" id="UP000590749">
    <property type="component" value="Unassembled WGS sequence"/>
</dbReference>
<comment type="caution">
    <text evidence="1">The sequence shown here is derived from an EMBL/GenBank/DDBJ whole genome shotgun (WGS) entry which is preliminary data.</text>
</comment>
<sequence>MSYDVRFTGEIGIHPPIPADDVIAAGFHAPGRFGDKDVAVTVIETPIDGVPGAYRRQVTAIAACMGSYTAYKAVEHVQEIVSRWGEGRTFTGYLQGWGEEPGDVFRIVIRDGRAVEVQPRIVWPDGSEGV</sequence>
<reference evidence="1 2" key="1">
    <citation type="submission" date="2020-08" db="EMBL/GenBank/DDBJ databases">
        <title>Genomic Encyclopedia of Type Strains, Phase III (KMG-III): the genomes of soil and plant-associated and newly described type strains.</title>
        <authorList>
            <person name="Whitman W."/>
        </authorList>
    </citation>
    <scope>NUCLEOTIDE SEQUENCE [LARGE SCALE GENOMIC DNA]</scope>
    <source>
        <strain evidence="1 2">CECT 3287</strain>
    </source>
</reference>
<dbReference type="Pfam" id="PF19708">
    <property type="entry name" value="DUF6205"/>
    <property type="match status" value="1"/>
</dbReference>
<keyword evidence="2" id="KW-1185">Reference proteome</keyword>
<proteinExistence type="predicted"/>
<accession>A0A7W5FI37</accession>
<evidence type="ECO:0000313" key="1">
    <source>
        <dbReference type="EMBL" id="MBB3099070.1"/>
    </source>
</evidence>
<gene>
    <name evidence="1" type="ORF">FHR83_006776</name>
</gene>
<protein>
    <submittedName>
        <fullName evidence="1">Uncharacterized protein</fullName>
    </submittedName>
</protein>
<organism evidence="1 2">
    <name type="scientific">Actinoplanes campanulatus</name>
    <dbReference type="NCBI Taxonomy" id="113559"/>
    <lineage>
        <taxon>Bacteria</taxon>
        <taxon>Bacillati</taxon>
        <taxon>Actinomycetota</taxon>
        <taxon>Actinomycetes</taxon>
        <taxon>Micromonosporales</taxon>
        <taxon>Micromonosporaceae</taxon>
        <taxon>Actinoplanes</taxon>
    </lineage>
</organism>
<evidence type="ECO:0000313" key="2">
    <source>
        <dbReference type="Proteomes" id="UP000590749"/>
    </source>
</evidence>
<dbReference type="EMBL" id="JACHXF010000017">
    <property type="protein sequence ID" value="MBB3099070.1"/>
    <property type="molecule type" value="Genomic_DNA"/>
</dbReference>
<dbReference type="AlphaFoldDB" id="A0A7W5FI37"/>
<dbReference type="RefSeq" id="WP_183225147.1">
    <property type="nucleotide sequence ID" value="NZ_BMPW01000020.1"/>
</dbReference>
<name>A0A7W5FI37_9ACTN</name>